<feature type="region of interest" description="Disordered" evidence="2">
    <location>
        <begin position="1"/>
        <end position="34"/>
    </location>
</feature>
<dbReference type="Proteomes" id="UP000467841">
    <property type="component" value="Unassembled WGS sequence"/>
</dbReference>
<dbReference type="AlphaFoldDB" id="A0A6D2J1B9"/>
<dbReference type="Pfam" id="PF13912">
    <property type="entry name" value="zf-C2H2_6"/>
    <property type="match status" value="2"/>
</dbReference>
<dbReference type="PROSITE" id="PS50157">
    <property type="entry name" value="ZINC_FINGER_C2H2_2"/>
    <property type="match status" value="3"/>
</dbReference>
<dbReference type="EMBL" id="CACVBM020001107">
    <property type="protein sequence ID" value="CAA7031309.1"/>
    <property type="molecule type" value="Genomic_DNA"/>
</dbReference>
<evidence type="ECO:0000259" key="3">
    <source>
        <dbReference type="PROSITE" id="PS50157"/>
    </source>
</evidence>
<dbReference type="InterPro" id="IPR013087">
    <property type="entry name" value="Znf_C2H2_type"/>
</dbReference>
<feature type="domain" description="C2H2-type" evidence="3">
    <location>
        <begin position="297"/>
        <end position="324"/>
    </location>
</feature>
<dbReference type="PANTHER" id="PTHR46869:SF22">
    <property type="entry name" value="C2H2-TYPE ZINC FINGER FAMILY PROTEIN"/>
    <property type="match status" value="1"/>
</dbReference>
<keyword evidence="5" id="KW-1185">Reference proteome</keyword>
<dbReference type="PANTHER" id="PTHR46869">
    <property type="entry name" value="C2H2-LIKE ZINC FINGER PROTEIN"/>
    <property type="match status" value="1"/>
</dbReference>
<evidence type="ECO:0000256" key="1">
    <source>
        <dbReference type="PROSITE-ProRule" id="PRU00042"/>
    </source>
</evidence>
<keyword evidence="1" id="KW-0862">Zinc</keyword>
<sequence length="402" mass="46055">MEEEHRHLAKPKYGFLRHLNHTQPREEEEEQSIHQQRSLSCCYGLRENPKKKTQKSPESMKKTLLRCGECGKGFRYEKCLSNHQAGMHLSTTKQRVYEESIKSLCSSFSLVTKKKRSPVTRYKKTPSSCSFTRFLESPPSVYAENDEELEVAECLILLSKSSPKLVADGMKLVGEAMDAATPERSRDGLSNKKPRKACEFESGFFSNEEEGFSSYETSTELASFLGEIKKLRQQKWRRVGEFESEFASKEQKLLKEGVFTDGCELEQRYLRESGAMEECYDSETEMVRESDAKSDEHQCRLCKKIFSSYQALGGHQTLHRMSKCKRKKDCSEEPGEDESVTVKNEKKRYKCSICSKLFRSAHALGGHKKCHGKREKLKTDDDDREDLGIVSVVPVTAGVEFY</sequence>
<dbReference type="SMART" id="SM00355">
    <property type="entry name" value="ZnF_C2H2"/>
    <property type="match status" value="3"/>
</dbReference>
<keyword evidence="1" id="KW-0479">Metal-binding</keyword>
<keyword evidence="1" id="KW-0863">Zinc-finger</keyword>
<dbReference type="OrthoDB" id="8922241at2759"/>
<gene>
    <name evidence="4" type="ORF">MERR_LOCUS18544</name>
</gene>
<evidence type="ECO:0000313" key="5">
    <source>
        <dbReference type="Proteomes" id="UP000467841"/>
    </source>
</evidence>
<proteinExistence type="predicted"/>
<dbReference type="GO" id="GO:0008270">
    <property type="term" value="F:zinc ion binding"/>
    <property type="evidence" value="ECO:0007669"/>
    <property type="project" value="UniProtKB-KW"/>
</dbReference>
<feature type="domain" description="C2H2-type" evidence="3">
    <location>
        <begin position="349"/>
        <end position="376"/>
    </location>
</feature>
<dbReference type="PROSITE" id="PS00028">
    <property type="entry name" value="ZINC_FINGER_C2H2_1"/>
    <property type="match status" value="3"/>
</dbReference>
<name>A0A6D2J1B9_9BRAS</name>
<evidence type="ECO:0000313" key="4">
    <source>
        <dbReference type="EMBL" id="CAA7031309.1"/>
    </source>
</evidence>
<comment type="caution">
    <text evidence="4">The sequence shown here is derived from an EMBL/GenBank/DDBJ whole genome shotgun (WGS) entry which is preliminary data.</text>
</comment>
<organism evidence="4 5">
    <name type="scientific">Microthlaspi erraticum</name>
    <dbReference type="NCBI Taxonomy" id="1685480"/>
    <lineage>
        <taxon>Eukaryota</taxon>
        <taxon>Viridiplantae</taxon>
        <taxon>Streptophyta</taxon>
        <taxon>Embryophyta</taxon>
        <taxon>Tracheophyta</taxon>
        <taxon>Spermatophyta</taxon>
        <taxon>Magnoliopsida</taxon>
        <taxon>eudicotyledons</taxon>
        <taxon>Gunneridae</taxon>
        <taxon>Pentapetalae</taxon>
        <taxon>rosids</taxon>
        <taxon>malvids</taxon>
        <taxon>Brassicales</taxon>
        <taxon>Brassicaceae</taxon>
        <taxon>Coluteocarpeae</taxon>
        <taxon>Microthlaspi</taxon>
    </lineage>
</organism>
<dbReference type="SUPFAM" id="SSF57667">
    <property type="entry name" value="beta-beta-alpha zinc fingers"/>
    <property type="match status" value="1"/>
</dbReference>
<accession>A0A6D2J1B9</accession>
<protein>
    <recommendedName>
        <fullName evidence="3">C2H2-type domain-containing protein</fullName>
    </recommendedName>
</protein>
<feature type="domain" description="C2H2-type" evidence="3">
    <location>
        <begin position="65"/>
        <end position="93"/>
    </location>
</feature>
<evidence type="ECO:0000256" key="2">
    <source>
        <dbReference type="SAM" id="MobiDB-lite"/>
    </source>
</evidence>
<dbReference type="InterPro" id="IPR036236">
    <property type="entry name" value="Znf_C2H2_sf"/>
</dbReference>
<dbReference type="Gene3D" id="3.30.160.60">
    <property type="entry name" value="Classic Zinc Finger"/>
    <property type="match status" value="1"/>
</dbReference>
<reference evidence="4" key="1">
    <citation type="submission" date="2020-01" db="EMBL/GenBank/DDBJ databases">
        <authorList>
            <person name="Mishra B."/>
        </authorList>
    </citation>
    <scope>NUCLEOTIDE SEQUENCE [LARGE SCALE GENOMIC DNA]</scope>
</reference>